<keyword evidence="2" id="KW-1185">Reference proteome</keyword>
<gene>
    <name evidence="1" type="ORF">ACOLOM_LOCUS10265</name>
</gene>
<protein>
    <submittedName>
        <fullName evidence="1">7895_t:CDS:1</fullName>
    </submittedName>
</protein>
<name>A0ACA9PBD6_9GLOM</name>
<accession>A0ACA9PBD6</accession>
<dbReference type="Proteomes" id="UP000789525">
    <property type="component" value="Unassembled WGS sequence"/>
</dbReference>
<evidence type="ECO:0000313" key="2">
    <source>
        <dbReference type="Proteomes" id="UP000789525"/>
    </source>
</evidence>
<feature type="non-terminal residue" evidence="1">
    <location>
        <position position="1"/>
    </location>
</feature>
<proteinExistence type="predicted"/>
<comment type="caution">
    <text evidence="1">The sequence shown here is derived from an EMBL/GenBank/DDBJ whole genome shotgun (WGS) entry which is preliminary data.</text>
</comment>
<evidence type="ECO:0000313" key="1">
    <source>
        <dbReference type="EMBL" id="CAG8701486.1"/>
    </source>
</evidence>
<sequence length="141" mass="15790">RKTLSQAGATTQHHQYVHSYPSASNSQCAILLTSFLANLNVTKLSAVVPSMSSSKHTKEPTYPLILYTYNSDKILLPHTKTIEETLKLLQYYLEMPKNDDVELTTKWGSHSVRLVAHTWPYIAGAVDEIKVTTYEKGPLSP</sequence>
<organism evidence="1 2">
    <name type="scientific">Acaulospora colombiana</name>
    <dbReference type="NCBI Taxonomy" id="27376"/>
    <lineage>
        <taxon>Eukaryota</taxon>
        <taxon>Fungi</taxon>
        <taxon>Fungi incertae sedis</taxon>
        <taxon>Mucoromycota</taxon>
        <taxon>Glomeromycotina</taxon>
        <taxon>Glomeromycetes</taxon>
        <taxon>Diversisporales</taxon>
        <taxon>Acaulosporaceae</taxon>
        <taxon>Acaulospora</taxon>
    </lineage>
</organism>
<reference evidence="1" key="1">
    <citation type="submission" date="2021-06" db="EMBL/GenBank/DDBJ databases">
        <authorList>
            <person name="Kallberg Y."/>
            <person name="Tangrot J."/>
            <person name="Rosling A."/>
        </authorList>
    </citation>
    <scope>NUCLEOTIDE SEQUENCE</scope>
    <source>
        <strain evidence="1">CL356</strain>
    </source>
</reference>
<dbReference type="EMBL" id="CAJVPT010032444">
    <property type="protein sequence ID" value="CAG8701486.1"/>
    <property type="molecule type" value="Genomic_DNA"/>
</dbReference>